<sequence>MIFNKTSTSGSISDLVPQGYSLYVPRAPRTALCVQKRHPSKQHSTLLWTAWTAWSGLGRLDRMDWTDWIDWIDWTDFMPSPQDCPPGPVGNTDVACHRPIYEQLYLSSNDIPDTAEKPPHSYDGCIWDYIANTKLILIGPLNDFQENLTATVIGANGD</sequence>
<accession>A0A3N4L9I2</accession>
<evidence type="ECO:0000313" key="1">
    <source>
        <dbReference type="EMBL" id="RPB19553.1"/>
    </source>
</evidence>
<evidence type="ECO:0000313" key="2">
    <source>
        <dbReference type="Proteomes" id="UP000267821"/>
    </source>
</evidence>
<keyword evidence="2" id="KW-1185">Reference proteome</keyword>
<dbReference type="EMBL" id="ML121587">
    <property type="protein sequence ID" value="RPB19553.1"/>
    <property type="molecule type" value="Genomic_DNA"/>
</dbReference>
<reference evidence="1 2" key="1">
    <citation type="journal article" date="2018" name="Nat. Ecol. Evol.">
        <title>Pezizomycetes genomes reveal the molecular basis of ectomycorrhizal truffle lifestyle.</title>
        <authorList>
            <person name="Murat C."/>
            <person name="Payen T."/>
            <person name="Noel B."/>
            <person name="Kuo A."/>
            <person name="Morin E."/>
            <person name="Chen J."/>
            <person name="Kohler A."/>
            <person name="Krizsan K."/>
            <person name="Balestrini R."/>
            <person name="Da Silva C."/>
            <person name="Montanini B."/>
            <person name="Hainaut M."/>
            <person name="Levati E."/>
            <person name="Barry K.W."/>
            <person name="Belfiori B."/>
            <person name="Cichocki N."/>
            <person name="Clum A."/>
            <person name="Dockter R.B."/>
            <person name="Fauchery L."/>
            <person name="Guy J."/>
            <person name="Iotti M."/>
            <person name="Le Tacon F."/>
            <person name="Lindquist E.A."/>
            <person name="Lipzen A."/>
            <person name="Malagnac F."/>
            <person name="Mello A."/>
            <person name="Molinier V."/>
            <person name="Miyauchi S."/>
            <person name="Poulain J."/>
            <person name="Riccioni C."/>
            <person name="Rubini A."/>
            <person name="Sitrit Y."/>
            <person name="Splivallo R."/>
            <person name="Traeger S."/>
            <person name="Wang M."/>
            <person name="Zifcakova L."/>
            <person name="Wipf D."/>
            <person name="Zambonelli A."/>
            <person name="Paolocci F."/>
            <person name="Nowrousian M."/>
            <person name="Ottonello S."/>
            <person name="Baldrian P."/>
            <person name="Spatafora J.W."/>
            <person name="Henrissat B."/>
            <person name="Nagy L.G."/>
            <person name="Aury J.M."/>
            <person name="Wincker P."/>
            <person name="Grigoriev I.V."/>
            <person name="Bonfante P."/>
            <person name="Martin F.M."/>
        </authorList>
    </citation>
    <scope>NUCLEOTIDE SEQUENCE [LARGE SCALE GENOMIC DNA]</scope>
    <source>
        <strain evidence="1 2">ATCC MYA-4762</strain>
    </source>
</reference>
<proteinExistence type="predicted"/>
<gene>
    <name evidence="1" type="ORF">L211DRAFT_853040</name>
</gene>
<organism evidence="1 2">
    <name type="scientific">Terfezia boudieri ATCC MYA-4762</name>
    <dbReference type="NCBI Taxonomy" id="1051890"/>
    <lineage>
        <taxon>Eukaryota</taxon>
        <taxon>Fungi</taxon>
        <taxon>Dikarya</taxon>
        <taxon>Ascomycota</taxon>
        <taxon>Pezizomycotina</taxon>
        <taxon>Pezizomycetes</taxon>
        <taxon>Pezizales</taxon>
        <taxon>Pezizaceae</taxon>
        <taxon>Terfezia</taxon>
    </lineage>
</organism>
<dbReference type="InParanoid" id="A0A3N4L9I2"/>
<protein>
    <submittedName>
        <fullName evidence="1">Uncharacterized protein</fullName>
    </submittedName>
</protein>
<dbReference type="Proteomes" id="UP000267821">
    <property type="component" value="Unassembled WGS sequence"/>
</dbReference>
<dbReference type="AlphaFoldDB" id="A0A3N4L9I2"/>
<name>A0A3N4L9I2_9PEZI</name>